<dbReference type="AlphaFoldDB" id="A0A0B7JXX2"/>
<accession>A0A0B7JXX2</accession>
<protein>
    <recommendedName>
        <fullName evidence="4">Autophagy-related protein 16 domain-containing protein</fullName>
    </recommendedName>
</protein>
<feature type="coiled-coil region" evidence="2">
    <location>
        <begin position="116"/>
        <end position="213"/>
    </location>
</feature>
<evidence type="ECO:0000256" key="1">
    <source>
        <dbReference type="ARBA" id="ARBA00005331"/>
    </source>
</evidence>
<evidence type="ECO:0000259" key="4">
    <source>
        <dbReference type="Pfam" id="PF08614"/>
    </source>
</evidence>
<feature type="domain" description="Autophagy-related protein 16" evidence="4">
    <location>
        <begin position="46"/>
        <end position="226"/>
    </location>
</feature>
<gene>
    <name evidence="5" type="ORF">BN869_000003361_1</name>
</gene>
<dbReference type="Pfam" id="PF08614">
    <property type="entry name" value="ATG16"/>
    <property type="match status" value="1"/>
</dbReference>
<evidence type="ECO:0000256" key="3">
    <source>
        <dbReference type="SAM" id="MobiDB-lite"/>
    </source>
</evidence>
<keyword evidence="2" id="KW-0175">Coiled coil</keyword>
<evidence type="ECO:0000256" key="2">
    <source>
        <dbReference type="SAM" id="Coils"/>
    </source>
</evidence>
<dbReference type="Gene3D" id="1.20.5.170">
    <property type="match status" value="1"/>
</dbReference>
<name>A0A0B7JXX2_BIOOC</name>
<organism evidence="5">
    <name type="scientific">Bionectria ochroleuca</name>
    <name type="common">Gliocladium roseum</name>
    <dbReference type="NCBI Taxonomy" id="29856"/>
    <lineage>
        <taxon>Eukaryota</taxon>
        <taxon>Fungi</taxon>
        <taxon>Dikarya</taxon>
        <taxon>Ascomycota</taxon>
        <taxon>Pezizomycotina</taxon>
        <taxon>Sordariomycetes</taxon>
        <taxon>Hypocreomycetidae</taxon>
        <taxon>Hypocreales</taxon>
        <taxon>Bionectriaceae</taxon>
        <taxon>Clonostachys</taxon>
    </lineage>
</organism>
<feature type="region of interest" description="Disordered" evidence="3">
    <location>
        <begin position="1"/>
        <end position="24"/>
    </location>
</feature>
<reference evidence="5" key="1">
    <citation type="submission" date="2015-01" db="EMBL/GenBank/DDBJ databases">
        <authorList>
            <person name="Durling Mikael"/>
        </authorList>
    </citation>
    <scope>NUCLEOTIDE SEQUENCE</scope>
</reference>
<sequence length="237" mass="26852">YLSTTIPSKETHPPSTETKTGSWVGYHRSDNTSLQFGATMSKWKEEYAISLQDVELNNPVNMELVQTCSQMADRISALEAEKAALQARVPGPKADTTAAPTTNLDDPGLAQLRLELTEALRSKGVAEARLRTAEEELDKLRVRTKKETKTITALDTERAGLTTKLKDRDHELREKRKLLEQVQDEMIALNLQLSMVEKERDKIKKENKELVDRWMKRMAQEVDAMNLANEPLFEKGT</sequence>
<comment type="similarity">
    <text evidence="1">Belongs to the ATG16 family.</text>
</comment>
<dbReference type="CDD" id="cd22887">
    <property type="entry name" value="Atg16_CCD"/>
    <property type="match status" value="1"/>
</dbReference>
<evidence type="ECO:0000313" key="5">
    <source>
        <dbReference type="EMBL" id="CEO47306.1"/>
    </source>
</evidence>
<dbReference type="EMBL" id="CDPU01000007">
    <property type="protein sequence ID" value="CEO47306.1"/>
    <property type="molecule type" value="Genomic_DNA"/>
</dbReference>
<dbReference type="InterPro" id="IPR013923">
    <property type="entry name" value="Autophagy-rel_prot_16_dom"/>
</dbReference>
<feature type="non-terminal residue" evidence="5">
    <location>
        <position position="1"/>
    </location>
</feature>
<feature type="compositionally biased region" description="Polar residues" evidence="3">
    <location>
        <begin position="1"/>
        <end position="21"/>
    </location>
</feature>
<proteinExistence type="inferred from homology"/>